<evidence type="ECO:0000313" key="2">
    <source>
        <dbReference type="EMBL" id="QJA66242.1"/>
    </source>
</evidence>
<feature type="region of interest" description="Disordered" evidence="1">
    <location>
        <begin position="540"/>
        <end position="579"/>
    </location>
</feature>
<evidence type="ECO:0008006" key="3">
    <source>
        <dbReference type="Google" id="ProtNLM"/>
    </source>
</evidence>
<dbReference type="EMBL" id="MT141552">
    <property type="protein sequence ID" value="QJA66242.1"/>
    <property type="molecule type" value="Genomic_DNA"/>
</dbReference>
<name>A0A6M3JAV3_9ZZZZ</name>
<feature type="compositionally biased region" description="Gly residues" evidence="1">
    <location>
        <begin position="595"/>
        <end position="606"/>
    </location>
</feature>
<dbReference type="AlphaFoldDB" id="A0A6M3JAV3"/>
<evidence type="ECO:0000256" key="1">
    <source>
        <dbReference type="SAM" id="MobiDB-lite"/>
    </source>
</evidence>
<sequence>MNKPTVEQILEIYDKSKDVYVKSGLQEALSEDNRYYELDFANELNIPSEFKKDATVLPTARDRVDSLVDHTDISHARVFVNKKGTSESSTESQEMLRKFALGLINRTNVESDISPLRVSAKHYWLHGVTWIKTVWDADNWYDRPFKKDGESEEAWAGRIDEWRNKTHDSLPIVIQAVNPANIIPDPYHAGRDYVFEVRKKLVYDAKRLPFKWDNPDNKKEGEEIEQIEYSDRNYRCILIDRKPVWKVDGGVIEHNYGFLPYTAIESGLGNVDIESSPVKRYVGIIRYMKRLLVSQSSIYSMCDILTKLETMIGGYITGADASTIPKITQAYGKWYPMGDKDVKFNRWERNLSPREAYAHLAYITDMIDIHSAPKSMFGLGEEGVRSGADRRLVLAEAQSKLNYSKDAFANGWAQVLNKCARLVKNVIPGDFEIWTRTPSDEFDVVVKKSLFKEPFNFYVEFSPISEEDEYRRHEDLMRMFASGLYTKQHARGKLSDVDIKALEKQELKELLKGSPAYLQTLSDVFVKLVQQALLQTGLVPITPEQPGQPPQGGTQGGTTGRPLTTNTPQQTPPGQQMVNNINKEIGRPKLNANQGMGGGGNRSFGV</sequence>
<feature type="compositionally biased region" description="Low complexity" evidence="1">
    <location>
        <begin position="560"/>
        <end position="576"/>
    </location>
</feature>
<reference evidence="2" key="1">
    <citation type="submission" date="2020-03" db="EMBL/GenBank/DDBJ databases">
        <title>The deep terrestrial virosphere.</title>
        <authorList>
            <person name="Holmfeldt K."/>
            <person name="Nilsson E."/>
            <person name="Simone D."/>
            <person name="Lopez-Fernandez M."/>
            <person name="Wu X."/>
            <person name="de Brujin I."/>
            <person name="Lundin D."/>
            <person name="Andersson A."/>
            <person name="Bertilsson S."/>
            <person name="Dopson M."/>
        </authorList>
    </citation>
    <scope>NUCLEOTIDE SEQUENCE</scope>
    <source>
        <strain evidence="2">MM415B00358</strain>
    </source>
</reference>
<feature type="region of interest" description="Disordered" evidence="1">
    <location>
        <begin position="587"/>
        <end position="606"/>
    </location>
</feature>
<organism evidence="2">
    <name type="scientific">viral metagenome</name>
    <dbReference type="NCBI Taxonomy" id="1070528"/>
    <lineage>
        <taxon>unclassified sequences</taxon>
        <taxon>metagenomes</taxon>
        <taxon>organismal metagenomes</taxon>
    </lineage>
</organism>
<gene>
    <name evidence="2" type="ORF">MM415B00358_0004</name>
</gene>
<protein>
    <recommendedName>
        <fullName evidence="3">Portal protein</fullName>
    </recommendedName>
</protein>
<proteinExistence type="predicted"/>
<accession>A0A6M3JAV3</accession>